<organism evidence="1 2">
    <name type="scientific">Bacteroides ovatus</name>
    <dbReference type="NCBI Taxonomy" id="28116"/>
    <lineage>
        <taxon>Bacteria</taxon>
        <taxon>Pseudomonadati</taxon>
        <taxon>Bacteroidota</taxon>
        <taxon>Bacteroidia</taxon>
        <taxon>Bacteroidales</taxon>
        <taxon>Bacteroidaceae</taxon>
        <taxon>Bacteroides</taxon>
    </lineage>
</organism>
<dbReference type="AlphaFoldDB" id="A0A5M5D6R6"/>
<protein>
    <submittedName>
        <fullName evidence="1">Uncharacterized protein</fullName>
    </submittedName>
</protein>
<dbReference type="EMBL" id="VWKB01000023">
    <property type="protein sequence ID" value="KAA4095295.1"/>
    <property type="molecule type" value="Genomic_DNA"/>
</dbReference>
<evidence type="ECO:0000313" key="1">
    <source>
        <dbReference type="EMBL" id="KAA4095295.1"/>
    </source>
</evidence>
<gene>
    <name evidence="1" type="ORF">F3D66_16945</name>
</gene>
<reference evidence="1 2" key="1">
    <citation type="journal article" date="2019" name="Nat. Med.">
        <title>A library of human gut bacterial isolates paired with longitudinal multiomics data enables mechanistic microbiome research.</title>
        <authorList>
            <person name="Poyet M."/>
            <person name="Groussin M."/>
            <person name="Gibbons S.M."/>
            <person name="Avila-Pacheco J."/>
            <person name="Jiang X."/>
            <person name="Kearney S.M."/>
            <person name="Perrotta A.R."/>
            <person name="Berdy B."/>
            <person name="Zhao S."/>
            <person name="Lieberman T.D."/>
            <person name="Swanson P.K."/>
            <person name="Smith M."/>
            <person name="Roesemann S."/>
            <person name="Alexander J.E."/>
            <person name="Rich S.A."/>
            <person name="Livny J."/>
            <person name="Vlamakis H."/>
            <person name="Clish C."/>
            <person name="Bullock K."/>
            <person name="Deik A."/>
            <person name="Scott J."/>
            <person name="Pierce K.A."/>
            <person name="Xavier R.J."/>
            <person name="Alm E.J."/>
        </authorList>
    </citation>
    <scope>NUCLEOTIDE SEQUENCE [LARGE SCALE GENOMIC DNA]</scope>
    <source>
        <strain evidence="1 2">BIOML-A134</strain>
    </source>
</reference>
<comment type="caution">
    <text evidence="1">The sequence shown here is derived from an EMBL/GenBank/DDBJ whole genome shotgun (WGS) entry which is preliminary data.</text>
</comment>
<sequence>MEDIRKVFTIQWVGPFDTFTSLSEYLNDPNTCDCHLFSFYYCSGSKKGKGHPISKDDYRYFGLHRSGTPIHTRVASWHEHLRNFREPFSLWIGSFSDSTQQTPQNVEDVETVFISTYKDVLTENTQKKKATPKESICIINLWYRSNEKRWLNKKRDIKIFDDVLIYEAESMTYSKGNLSIV</sequence>
<keyword evidence="2" id="KW-1185">Reference proteome</keyword>
<dbReference type="RefSeq" id="WP_004319938.1">
    <property type="nucleotide sequence ID" value="NZ_JAHYOK010000039.1"/>
</dbReference>
<accession>A0A5M5D6R6</accession>
<proteinExistence type="predicted"/>
<evidence type="ECO:0000313" key="2">
    <source>
        <dbReference type="Proteomes" id="UP000473905"/>
    </source>
</evidence>
<dbReference type="Proteomes" id="UP000473905">
    <property type="component" value="Unassembled WGS sequence"/>
</dbReference>
<name>A0A5M5D6R6_BACOV</name>